<organism evidence="1 2">
    <name type="scientific">Moorena producens 3L</name>
    <dbReference type="NCBI Taxonomy" id="489825"/>
    <lineage>
        <taxon>Bacteria</taxon>
        <taxon>Bacillati</taxon>
        <taxon>Cyanobacteriota</taxon>
        <taxon>Cyanophyceae</taxon>
        <taxon>Coleofasciculales</taxon>
        <taxon>Coleofasciculaceae</taxon>
        <taxon>Moorena</taxon>
    </lineage>
</organism>
<reference evidence="2" key="1">
    <citation type="journal article" date="2011" name="Proc. Natl. Acad. Sci. U.S.A.">
        <title>Genomic insights into the physiology and ecology of the marine filamentous cyanobacterium Lyngbya majuscula.</title>
        <authorList>
            <person name="Jones A.C."/>
            <person name="Monroe E.A."/>
            <person name="Podell S."/>
            <person name="Hess W.R."/>
            <person name="Klages S."/>
            <person name="Esquenazi E."/>
            <person name="Niessen S."/>
            <person name="Hoover H."/>
            <person name="Rothmann M."/>
            <person name="Lasken R.S."/>
            <person name="Yates J.R.III."/>
            <person name="Reinhardt R."/>
            <person name="Kube M."/>
            <person name="Burkart M.D."/>
            <person name="Allen E.E."/>
            <person name="Dorrestein P.C."/>
            <person name="Gerwick W.H."/>
            <person name="Gerwick L."/>
        </authorList>
    </citation>
    <scope>NUCLEOTIDE SEQUENCE [LARGE SCALE GENOMIC DNA]</scope>
    <source>
        <strain evidence="2">3L</strain>
    </source>
</reference>
<name>F4XNQ0_9CYAN</name>
<keyword evidence="2" id="KW-1185">Reference proteome</keyword>
<dbReference type="EMBL" id="GL890841">
    <property type="protein sequence ID" value="EGJ33671.1"/>
    <property type="molecule type" value="Genomic_DNA"/>
</dbReference>
<accession>F4XNQ0</accession>
<dbReference type="AlphaFoldDB" id="F4XNQ0"/>
<gene>
    <name evidence="1" type="ORF">LYNGBM3L_25180</name>
</gene>
<evidence type="ECO:0000313" key="1">
    <source>
        <dbReference type="EMBL" id="EGJ33671.1"/>
    </source>
</evidence>
<dbReference type="Proteomes" id="UP000003959">
    <property type="component" value="Unassembled WGS sequence"/>
</dbReference>
<evidence type="ECO:0000313" key="2">
    <source>
        <dbReference type="Proteomes" id="UP000003959"/>
    </source>
</evidence>
<dbReference type="HOGENOM" id="CLU_3330263_0_0_3"/>
<sequence>MIKAILLDLILKPNQILITIRYFIAAAIARVDLYQKKE</sequence>
<proteinExistence type="predicted"/>
<protein>
    <submittedName>
        <fullName evidence="1">Uncharacterized protein</fullName>
    </submittedName>
</protein>